<keyword evidence="5 8" id="KW-0573">Peptidoglycan synthesis</keyword>
<dbReference type="SUPFAM" id="SSF53244">
    <property type="entry name" value="MurD-like peptide ligases, peptide-binding domain"/>
    <property type="match status" value="1"/>
</dbReference>
<comment type="PTM">
    <text evidence="8">Carboxylation is probably crucial for Mg(2+) binding and, consequently, for the gamma-phosphate positioning of ATP.</text>
</comment>
<keyword evidence="8" id="KW-0067">ATP-binding</keyword>
<evidence type="ECO:0000256" key="5">
    <source>
        <dbReference type="ARBA" id="ARBA00022984"/>
    </source>
</evidence>
<feature type="modified residue" description="N6-carboxylysine" evidence="8">
    <location>
        <position position="213"/>
    </location>
</feature>
<evidence type="ECO:0000313" key="14">
    <source>
        <dbReference type="Proteomes" id="UP000325292"/>
    </source>
</evidence>
<feature type="binding site" evidence="8">
    <location>
        <begin position="104"/>
        <end position="110"/>
    </location>
    <ligand>
        <name>ATP</name>
        <dbReference type="ChEBI" id="CHEBI:30616"/>
    </ligand>
</feature>
<dbReference type="Pfam" id="PF02875">
    <property type="entry name" value="Mur_ligase_C"/>
    <property type="match status" value="1"/>
</dbReference>
<dbReference type="Gene3D" id="3.90.190.20">
    <property type="entry name" value="Mur ligase, C-terminal domain"/>
    <property type="match status" value="1"/>
</dbReference>
<keyword evidence="8" id="KW-0963">Cytoplasm</keyword>
<dbReference type="InterPro" id="IPR000713">
    <property type="entry name" value="Mur_ligase_N"/>
</dbReference>
<evidence type="ECO:0000313" key="13">
    <source>
        <dbReference type="EMBL" id="AUW92886.1"/>
    </source>
</evidence>
<dbReference type="PANTHER" id="PTHR23135:SF4">
    <property type="entry name" value="UDP-N-ACETYLMURAMOYL-L-ALANYL-D-GLUTAMATE--2,6-DIAMINOPIMELATE LIGASE MURE HOMOLOG, CHLOROPLASTIC"/>
    <property type="match status" value="1"/>
</dbReference>
<reference evidence="13 14" key="1">
    <citation type="journal article" date="2019" name="Sci. Rep.">
        <title>Sulfobacillus thermotolerans: new insights into resistance and metabolic capacities of acidophilic chemolithotrophs.</title>
        <authorList>
            <person name="Panyushkina A.E."/>
            <person name="Babenko V.V."/>
            <person name="Nikitina A.S."/>
            <person name="Selezneva O.V."/>
            <person name="Tsaplina I.A."/>
            <person name="Letarova M.A."/>
            <person name="Kostryukova E.S."/>
            <person name="Letarov A.V."/>
        </authorList>
    </citation>
    <scope>NUCLEOTIDE SEQUENCE [LARGE SCALE GENOMIC DNA]</scope>
    <source>
        <strain evidence="13 14">Kr1</strain>
    </source>
</reference>
<comment type="similarity">
    <text evidence="2 8">Belongs to the MurCDEF family. MurE subfamily.</text>
</comment>
<dbReference type="HAMAP" id="MF_00208">
    <property type="entry name" value="MurE"/>
    <property type="match status" value="1"/>
</dbReference>
<keyword evidence="8" id="KW-0547">Nucleotide-binding</keyword>
<comment type="caution">
    <text evidence="8">Lacks conserved residue(s) required for the propagation of feature annotation.</text>
</comment>
<feature type="binding site" evidence="8">
    <location>
        <position position="179"/>
    </location>
    <ligand>
        <name>UDP-N-acetyl-alpha-D-muramoyl-L-alanyl-D-glutamate</name>
        <dbReference type="ChEBI" id="CHEBI:83900"/>
    </ligand>
</feature>
<dbReference type="Pfam" id="PF08245">
    <property type="entry name" value="Mur_ligase_M"/>
    <property type="match status" value="1"/>
</dbReference>
<evidence type="ECO:0000256" key="6">
    <source>
        <dbReference type="ARBA" id="ARBA00023306"/>
    </source>
</evidence>
<feature type="binding site" evidence="8">
    <location>
        <position position="25"/>
    </location>
    <ligand>
        <name>UDP-N-acetyl-alpha-D-muramoyl-L-alanyl-D-glutamate</name>
        <dbReference type="ChEBI" id="CHEBI:83900"/>
    </ligand>
</feature>
<keyword evidence="8 13" id="KW-0436">Ligase</keyword>
<dbReference type="NCBIfam" id="TIGR01085">
    <property type="entry name" value="murE"/>
    <property type="match status" value="1"/>
</dbReference>
<comment type="subcellular location">
    <subcellularLocation>
        <location evidence="8 9">Cytoplasm</location>
    </subcellularLocation>
</comment>
<gene>
    <name evidence="8" type="primary">murE</name>
    <name evidence="13" type="ORF">BXT84_02080</name>
</gene>
<keyword evidence="14" id="KW-1185">Reference proteome</keyword>
<dbReference type="Proteomes" id="UP000325292">
    <property type="component" value="Chromosome"/>
</dbReference>
<comment type="pathway">
    <text evidence="1 8 9">Cell wall biogenesis; peptidoglycan biosynthesis.</text>
</comment>
<sequence>MDQQLRITESGWVIGPAVRGIRMDSRMVEPGDIFVAVPGASQDGHQFIAQAVARGAVAVVGEKHLVDVTVPYIQVKSSRQAAADLATQFYGHPSQHLKAVAVTGTNGKTSVVYWLSALLNAAGIRTGLISSVINDVVCSQEPAALTTPESPDLQAYLAKIVECGGDAAVVEVSSHGIVQQRVRGTQFQIAILTNITREHLDFHGTMERYVDAKATLFRMLPEDSLGAVLNADDEHFSTIAAQSKAAVTSYGIARGALRARIVEESPWYTEIELQGLGVAFQTRLNHPGRYNIYNVLAASAAAIKLGVSQDILAQEIPRLPQVPGRMQVTSRAGAPMAIVDYAHTPDGLYQSLVTVKKLTTGAVWLVFGARGGRDRGKRPEMGRIAATYADHVVVTADSPNYENAQNIANALVEGIRAIDPDKLAIVELDRSEAIRYAIGHASPADVVLITGRGPETTQHFGDRDIRLVDAEVVEAALQERQQQEGNDVSGVS</sequence>
<feature type="domain" description="Mur ligase C-terminal" evidence="11">
    <location>
        <begin position="324"/>
        <end position="453"/>
    </location>
</feature>
<keyword evidence="8" id="KW-0460">Magnesium</keyword>
<dbReference type="EC" id="6.3.2.-" evidence="8"/>
<evidence type="ECO:0000256" key="3">
    <source>
        <dbReference type="ARBA" id="ARBA00022618"/>
    </source>
</evidence>
<evidence type="ECO:0000256" key="1">
    <source>
        <dbReference type="ARBA" id="ARBA00004752"/>
    </source>
</evidence>
<feature type="binding site" evidence="8">
    <location>
        <position position="181"/>
    </location>
    <ligand>
        <name>UDP-N-acetyl-alpha-D-muramoyl-L-alanyl-D-glutamate</name>
        <dbReference type="ChEBI" id="CHEBI:83900"/>
    </ligand>
</feature>
<dbReference type="InterPro" id="IPR004101">
    <property type="entry name" value="Mur_ligase_C"/>
</dbReference>
<name>A0ABM6RNG7_9FIRM</name>
<dbReference type="InterPro" id="IPR036565">
    <property type="entry name" value="Mur-like_cat_sf"/>
</dbReference>
<comment type="cofactor">
    <cofactor evidence="8">
        <name>Mg(2+)</name>
        <dbReference type="ChEBI" id="CHEBI:18420"/>
    </cofactor>
</comment>
<dbReference type="NCBIfam" id="NF001126">
    <property type="entry name" value="PRK00139.1-4"/>
    <property type="match status" value="1"/>
</dbReference>
<keyword evidence="4 8" id="KW-0133">Cell shape</keyword>
<evidence type="ECO:0000256" key="7">
    <source>
        <dbReference type="ARBA" id="ARBA00023316"/>
    </source>
</evidence>
<feature type="binding site" evidence="8">
    <location>
        <position position="173"/>
    </location>
    <ligand>
        <name>UDP-N-acetyl-alpha-D-muramoyl-L-alanyl-D-glutamate</name>
        <dbReference type="ChEBI" id="CHEBI:83900"/>
    </ligand>
</feature>
<dbReference type="EMBL" id="CP019454">
    <property type="protein sequence ID" value="AUW92886.1"/>
    <property type="molecule type" value="Genomic_DNA"/>
</dbReference>
<dbReference type="GO" id="GO:0016874">
    <property type="term" value="F:ligase activity"/>
    <property type="evidence" value="ECO:0007669"/>
    <property type="project" value="UniProtKB-KW"/>
</dbReference>
<dbReference type="Gene3D" id="3.40.1190.10">
    <property type="entry name" value="Mur-like, catalytic domain"/>
    <property type="match status" value="1"/>
</dbReference>
<feature type="domain" description="Mur ligase N-terminal catalytic" evidence="10">
    <location>
        <begin position="18"/>
        <end position="90"/>
    </location>
</feature>
<evidence type="ECO:0000256" key="2">
    <source>
        <dbReference type="ARBA" id="ARBA00005898"/>
    </source>
</evidence>
<keyword evidence="6 8" id="KW-0131">Cell cycle</keyword>
<comment type="function">
    <text evidence="8">Catalyzes the addition of an amino acid to the nucleotide precursor UDP-N-acetylmuramoyl-L-alanyl-D-glutamate (UMAG) in the biosynthesis of bacterial cell-wall peptidoglycan.</text>
</comment>
<organism evidence="13 14">
    <name type="scientific">Sulfobacillus thermotolerans</name>
    <dbReference type="NCBI Taxonomy" id="338644"/>
    <lineage>
        <taxon>Bacteria</taxon>
        <taxon>Bacillati</taxon>
        <taxon>Bacillota</taxon>
        <taxon>Clostridia</taxon>
        <taxon>Eubacteriales</taxon>
        <taxon>Clostridiales Family XVII. Incertae Sedis</taxon>
        <taxon>Sulfobacillus</taxon>
    </lineage>
</organism>
<evidence type="ECO:0000256" key="9">
    <source>
        <dbReference type="RuleBase" id="RU004135"/>
    </source>
</evidence>
<protein>
    <recommendedName>
        <fullName evidence="8">UDP-N-acetylmuramyl-tripeptide synthetase</fullName>
        <ecNumber evidence="8">6.3.2.-</ecNumber>
    </recommendedName>
    <alternativeName>
        <fullName evidence="8">UDP-MurNAc-tripeptide synthetase</fullName>
    </alternativeName>
</protein>
<dbReference type="InterPro" id="IPR005761">
    <property type="entry name" value="UDP-N-AcMur-Glu-dNH2Pim_ligase"/>
</dbReference>
<evidence type="ECO:0000259" key="12">
    <source>
        <dbReference type="Pfam" id="PF08245"/>
    </source>
</evidence>
<feature type="domain" description="Mur ligase central" evidence="12">
    <location>
        <begin position="102"/>
        <end position="302"/>
    </location>
</feature>
<evidence type="ECO:0000259" key="11">
    <source>
        <dbReference type="Pfam" id="PF02875"/>
    </source>
</evidence>
<dbReference type="SUPFAM" id="SSF53623">
    <property type="entry name" value="MurD-like peptide ligases, catalytic domain"/>
    <property type="match status" value="1"/>
</dbReference>
<dbReference type="Pfam" id="PF01225">
    <property type="entry name" value="Mur_ligase"/>
    <property type="match status" value="1"/>
</dbReference>
<proteinExistence type="inferred from homology"/>
<dbReference type="Gene3D" id="3.40.1390.10">
    <property type="entry name" value="MurE/MurF, N-terminal domain"/>
    <property type="match status" value="1"/>
</dbReference>
<accession>A0ABM6RNG7</accession>
<dbReference type="InterPro" id="IPR035911">
    <property type="entry name" value="MurE/MurF_N"/>
</dbReference>
<dbReference type="SUPFAM" id="SSF63418">
    <property type="entry name" value="MurE/MurF N-terminal domain"/>
    <property type="match status" value="1"/>
</dbReference>
<evidence type="ECO:0000256" key="4">
    <source>
        <dbReference type="ARBA" id="ARBA00022960"/>
    </source>
</evidence>
<keyword evidence="3 8" id="KW-0132">Cell division</keyword>
<dbReference type="InterPro" id="IPR013221">
    <property type="entry name" value="Mur_ligase_cen"/>
</dbReference>
<dbReference type="InterPro" id="IPR036615">
    <property type="entry name" value="Mur_ligase_C_dom_sf"/>
</dbReference>
<evidence type="ECO:0000256" key="8">
    <source>
        <dbReference type="HAMAP-Rule" id="MF_00208"/>
    </source>
</evidence>
<keyword evidence="7 8" id="KW-0961">Cell wall biogenesis/degradation</keyword>
<feature type="binding site" evidence="8">
    <location>
        <begin position="146"/>
        <end position="147"/>
    </location>
    <ligand>
        <name>UDP-N-acetyl-alpha-D-muramoyl-L-alanyl-D-glutamate</name>
        <dbReference type="ChEBI" id="CHEBI:83900"/>
    </ligand>
</feature>
<dbReference type="PANTHER" id="PTHR23135">
    <property type="entry name" value="MUR LIGASE FAMILY MEMBER"/>
    <property type="match status" value="1"/>
</dbReference>
<evidence type="ECO:0000259" key="10">
    <source>
        <dbReference type="Pfam" id="PF01225"/>
    </source>
</evidence>